<dbReference type="InterPro" id="IPR050922">
    <property type="entry name" value="LytR/CpsA/Psr_CW_biosynth"/>
</dbReference>
<dbReference type="PANTHER" id="PTHR33392:SF6">
    <property type="entry name" value="POLYISOPRENYL-TEICHOIC ACID--PEPTIDOGLYCAN TEICHOIC ACID TRANSFERASE TAGU"/>
    <property type="match status" value="1"/>
</dbReference>
<proteinExistence type="inferred from homology"/>
<feature type="region of interest" description="Disordered" evidence="2">
    <location>
        <begin position="351"/>
        <end position="420"/>
    </location>
</feature>
<feature type="region of interest" description="Disordered" evidence="2">
    <location>
        <begin position="1"/>
        <end position="32"/>
    </location>
</feature>
<dbReference type="Pfam" id="PF03816">
    <property type="entry name" value="LytR_cpsA_psr"/>
    <property type="match status" value="1"/>
</dbReference>
<comment type="caution">
    <text evidence="5">The sequence shown here is derived from an EMBL/GenBank/DDBJ whole genome shotgun (WGS) entry which is preliminary data.</text>
</comment>
<gene>
    <name evidence="5" type="ORF">GCM10011519_27750</name>
</gene>
<evidence type="ECO:0000256" key="3">
    <source>
        <dbReference type="SAM" id="Phobius"/>
    </source>
</evidence>
<dbReference type="PANTHER" id="PTHR33392">
    <property type="entry name" value="POLYISOPRENYL-TEICHOIC ACID--PEPTIDOGLYCAN TEICHOIC ACID TRANSFERASE TAGU"/>
    <property type="match status" value="1"/>
</dbReference>
<feature type="domain" description="Cell envelope-related transcriptional attenuator" evidence="4">
    <location>
        <begin position="116"/>
        <end position="270"/>
    </location>
</feature>
<keyword evidence="6" id="KW-1185">Reference proteome</keyword>
<reference evidence="5" key="1">
    <citation type="journal article" date="2014" name="Int. J. Syst. Evol. Microbiol.">
        <title>Complete genome sequence of Corynebacterium casei LMG S-19264T (=DSM 44701T), isolated from a smear-ripened cheese.</title>
        <authorList>
            <consortium name="US DOE Joint Genome Institute (JGI-PGF)"/>
            <person name="Walter F."/>
            <person name="Albersmeier A."/>
            <person name="Kalinowski J."/>
            <person name="Ruckert C."/>
        </authorList>
    </citation>
    <scope>NUCLEOTIDE SEQUENCE</scope>
    <source>
        <strain evidence="5">CGMCC 1.16067</strain>
    </source>
</reference>
<dbReference type="InterPro" id="IPR004474">
    <property type="entry name" value="LytR_CpsA_psr"/>
</dbReference>
<protein>
    <submittedName>
        <fullName evidence="5">Transcriptional regulator</fullName>
    </submittedName>
</protein>
<evidence type="ECO:0000313" key="5">
    <source>
        <dbReference type="EMBL" id="GGF52216.1"/>
    </source>
</evidence>
<keyword evidence="3" id="KW-0812">Transmembrane</keyword>
<feature type="compositionally biased region" description="Pro residues" evidence="2">
    <location>
        <begin position="1"/>
        <end position="10"/>
    </location>
</feature>
<organism evidence="5 6">
    <name type="scientific">Marmoricola endophyticus</name>
    <dbReference type="NCBI Taxonomy" id="2040280"/>
    <lineage>
        <taxon>Bacteria</taxon>
        <taxon>Bacillati</taxon>
        <taxon>Actinomycetota</taxon>
        <taxon>Actinomycetes</taxon>
        <taxon>Propionibacteriales</taxon>
        <taxon>Nocardioidaceae</taxon>
        <taxon>Marmoricola</taxon>
    </lineage>
</organism>
<dbReference type="EMBL" id="BMKQ01000001">
    <property type="protein sequence ID" value="GGF52216.1"/>
    <property type="molecule type" value="Genomic_DNA"/>
</dbReference>
<evidence type="ECO:0000256" key="1">
    <source>
        <dbReference type="ARBA" id="ARBA00006068"/>
    </source>
</evidence>
<dbReference type="NCBIfam" id="TIGR00350">
    <property type="entry name" value="lytR_cpsA_psr"/>
    <property type="match status" value="1"/>
</dbReference>
<feature type="transmembrane region" description="Helical" evidence="3">
    <location>
        <begin position="43"/>
        <end position="62"/>
    </location>
</feature>
<dbReference type="RefSeq" id="WP_188780311.1">
    <property type="nucleotide sequence ID" value="NZ_BMKQ01000001.1"/>
</dbReference>
<dbReference type="AlphaFoldDB" id="A0A917BNY5"/>
<name>A0A917BNY5_9ACTN</name>
<reference evidence="5" key="2">
    <citation type="submission" date="2020-09" db="EMBL/GenBank/DDBJ databases">
        <authorList>
            <person name="Sun Q."/>
            <person name="Zhou Y."/>
        </authorList>
    </citation>
    <scope>NUCLEOTIDE SEQUENCE</scope>
    <source>
        <strain evidence="5">CGMCC 1.16067</strain>
    </source>
</reference>
<feature type="compositionally biased region" description="Basic and acidic residues" evidence="2">
    <location>
        <begin position="18"/>
        <end position="28"/>
    </location>
</feature>
<evidence type="ECO:0000313" key="6">
    <source>
        <dbReference type="Proteomes" id="UP000649179"/>
    </source>
</evidence>
<comment type="similarity">
    <text evidence="1">Belongs to the LytR/CpsA/Psr (LCP) family.</text>
</comment>
<feature type="compositionally biased region" description="Basic and acidic residues" evidence="2">
    <location>
        <begin position="395"/>
        <end position="420"/>
    </location>
</feature>
<keyword evidence="3" id="KW-0472">Membrane</keyword>
<feature type="compositionally biased region" description="Low complexity" evidence="2">
    <location>
        <begin position="384"/>
        <end position="394"/>
    </location>
</feature>
<keyword evidence="3" id="KW-1133">Transmembrane helix</keyword>
<dbReference type="Proteomes" id="UP000649179">
    <property type="component" value="Unassembled WGS sequence"/>
</dbReference>
<accession>A0A917BNY5</accession>
<evidence type="ECO:0000256" key="2">
    <source>
        <dbReference type="SAM" id="MobiDB-lite"/>
    </source>
</evidence>
<sequence length="420" mass="45042">MSDTPPPEPKQPGHRALRRADARREQKVARTSGARVRRVLKRVSVVVVVLALILGGVFAYFYKHLEGNINQLSVSDALGKRPDKVGSGGPLNVLVMGSDTRKGQGKAVKGSTPGLSDTTILLHLSANRKRAYGISIPRDAMVERPSCQRKDGKGSDPGGLTQFNAAYAVGGPACTIKTVESISDVYIDHFVVIDFNGFRTMVDALGGVQVCVPEKVDDDIGDIHLRKGTYNVTGEQALDYVRVRHALSTNGDIGRMRRQQTFVAAMISKAVSAGTLANPVKLVRFLNAATNALTTDPGFAKLSDLASLGSSLKNIGLGNVQFLTVPFQEYAPDPNRVELSPDADEVFKRIRNDQPLSRSTSEEAVKASDSTPSTGRKGPAVGKARSAVDVAAAAGRDRLEKVEEQTQQKQQRAEDNGLCA</sequence>
<dbReference type="Gene3D" id="3.40.630.190">
    <property type="entry name" value="LCP protein"/>
    <property type="match status" value="1"/>
</dbReference>
<evidence type="ECO:0000259" key="4">
    <source>
        <dbReference type="Pfam" id="PF03816"/>
    </source>
</evidence>